<sequence>MHQPPMLALSYRPRMISFLLAVSVRTKPLPLQQRNRLSSTFPAYKSSFGRQSTPPIVYLKCGRPSSTATLSSSSVVPLLTSPSSLLCYTLENKHLPTLPIYLYSHWLHQMLFCVVSACQFNFTMA</sequence>
<organism evidence="1 2">
    <name type="scientific">Dibothriocephalus latus</name>
    <name type="common">Fish tapeworm</name>
    <name type="synonym">Diphyllobothrium latum</name>
    <dbReference type="NCBI Taxonomy" id="60516"/>
    <lineage>
        <taxon>Eukaryota</taxon>
        <taxon>Metazoa</taxon>
        <taxon>Spiralia</taxon>
        <taxon>Lophotrochozoa</taxon>
        <taxon>Platyhelminthes</taxon>
        <taxon>Cestoda</taxon>
        <taxon>Eucestoda</taxon>
        <taxon>Diphyllobothriidea</taxon>
        <taxon>Diphyllobothriidae</taxon>
        <taxon>Dibothriocephalus</taxon>
    </lineage>
</organism>
<reference evidence="1 2" key="1">
    <citation type="submission" date="2018-11" db="EMBL/GenBank/DDBJ databases">
        <authorList>
            <consortium name="Pathogen Informatics"/>
        </authorList>
    </citation>
    <scope>NUCLEOTIDE SEQUENCE [LARGE SCALE GENOMIC DNA]</scope>
</reference>
<gene>
    <name evidence="1" type="ORF">DILT_LOCUS1463</name>
</gene>
<dbReference type="AlphaFoldDB" id="A0A3P6Q8L0"/>
<name>A0A3P6Q8L0_DIBLA</name>
<evidence type="ECO:0000313" key="1">
    <source>
        <dbReference type="EMBL" id="VDK44859.1"/>
    </source>
</evidence>
<accession>A0A3P6Q8L0</accession>
<evidence type="ECO:0000313" key="2">
    <source>
        <dbReference type="Proteomes" id="UP000281553"/>
    </source>
</evidence>
<keyword evidence="2" id="KW-1185">Reference proteome</keyword>
<dbReference type="Proteomes" id="UP000281553">
    <property type="component" value="Unassembled WGS sequence"/>
</dbReference>
<dbReference type="EMBL" id="UYRU01010019">
    <property type="protein sequence ID" value="VDK44859.1"/>
    <property type="molecule type" value="Genomic_DNA"/>
</dbReference>
<feature type="non-terminal residue" evidence="1">
    <location>
        <position position="125"/>
    </location>
</feature>
<protein>
    <submittedName>
        <fullName evidence="1">Uncharacterized protein</fullName>
    </submittedName>
</protein>
<proteinExistence type="predicted"/>